<reference evidence="6" key="1">
    <citation type="journal article" date="2020" name="Stud. Mycol.">
        <title>101 Dothideomycetes genomes: a test case for predicting lifestyles and emergence of pathogens.</title>
        <authorList>
            <person name="Haridas S."/>
            <person name="Albert R."/>
            <person name="Binder M."/>
            <person name="Bloem J."/>
            <person name="Labutti K."/>
            <person name="Salamov A."/>
            <person name="Andreopoulos B."/>
            <person name="Baker S."/>
            <person name="Barry K."/>
            <person name="Bills G."/>
            <person name="Bluhm B."/>
            <person name="Cannon C."/>
            <person name="Castanera R."/>
            <person name="Culley D."/>
            <person name="Daum C."/>
            <person name="Ezra D."/>
            <person name="Gonzalez J."/>
            <person name="Henrissat B."/>
            <person name="Kuo A."/>
            <person name="Liang C."/>
            <person name="Lipzen A."/>
            <person name="Lutzoni F."/>
            <person name="Magnuson J."/>
            <person name="Mondo S."/>
            <person name="Nolan M."/>
            <person name="Ohm R."/>
            <person name="Pangilinan J."/>
            <person name="Park H.-J."/>
            <person name="Ramirez L."/>
            <person name="Alfaro M."/>
            <person name="Sun H."/>
            <person name="Tritt A."/>
            <person name="Yoshinaga Y."/>
            <person name="Zwiers L.-H."/>
            <person name="Turgeon B."/>
            <person name="Goodwin S."/>
            <person name="Spatafora J."/>
            <person name="Crous P."/>
            <person name="Grigoriev I."/>
        </authorList>
    </citation>
    <scope>NUCLEOTIDE SEQUENCE</scope>
    <source>
        <strain evidence="6">CBS 113389</strain>
    </source>
</reference>
<dbReference type="GO" id="GO:0050660">
    <property type="term" value="F:flavin adenine dinucleotide binding"/>
    <property type="evidence" value="ECO:0007669"/>
    <property type="project" value="InterPro"/>
</dbReference>
<dbReference type="PANTHER" id="PTHR43098">
    <property type="entry name" value="L-ORNITHINE N(5)-MONOOXYGENASE-RELATED"/>
    <property type="match status" value="1"/>
</dbReference>
<dbReference type="InterPro" id="IPR050775">
    <property type="entry name" value="FAD-binding_Monooxygenases"/>
</dbReference>
<dbReference type="GeneID" id="54472189"/>
<dbReference type="Proteomes" id="UP000799767">
    <property type="component" value="Unassembled WGS sequence"/>
</dbReference>
<dbReference type="Gene3D" id="3.50.50.60">
    <property type="entry name" value="FAD/NAD(P)-binding domain"/>
    <property type="match status" value="2"/>
</dbReference>
<evidence type="ECO:0000256" key="2">
    <source>
        <dbReference type="ARBA" id="ARBA00022827"/>
    </source>
</evidence>
<organism evidence="6 7">
    <name type="scientific">Neohortaea acidophila</name>
    <dbReference type="NCBI Taxonomy" id="245834"/>
    <lineage>
        <taxon>Eukaryota</taxon>
        <taxon>Fungi</taxon>
        <taxon>Dikarya</taxon>
        <taxon>Ascomycota</taxon>
        <taxon>Pezizomycotina</taxon>
        <taxon>Dothideomycetes</taxon>
        <taxon>Dothideomycetidae</taxon>
        <taxon>Mycosphaerellales</taxon>
        <taxon>Teratosphaeriaceae</taxon>
        <taxon>Neohortaea</taxon>
    </lineage>
</organism>
<proteinExistence type="predicted"/>
<accession>A0A6A6PQY5</accession>
<dbReference type="SUPFAM" id="SSF51905">
    <property type="entry name" value="FAD/NAD(P)-binding domain"/>
    <property type="match status" value="3"/>
</dbReference>
<keyword evidence="3" id="KW-0521">NADP</keyword>
<keyword evidence="7" id="KW-1185">Reference proteome</keyword>
<keyword evidence="2" id="KW-0274">FAD</keyword>
<evidence type="ECO:0000313" key="7">
    <source>
        <dbReference type="Proteomes" id="UP000799767"/>
    </source>
</evidence>
<dbReference type="AlphaFoldDB" id="A0A6A6PQY5"/>
<evidence type="ECO:0000256" key="5">
    <source>
        <dbReference type="SAM" id="MobiDB-lite"/>
    </source>
</evidence>
<name>A0A6A6PQY5_9PEZI</name>
<feature type="compositionally biased region" description="Polar residues" evidence="5">
    <location>
        <begin position="205"/>
        <end position="214"/>
    </location>
</feature>
<evidence type="ECO:0000313" key="6">
    <source>
        <dbReference type="EMBL" id="KAF2482206.1"/>
    </source>
</evidence>
<keyword evidence="6" id="KW-0503">Monooxygenase</keyword>
<dbReference type="Pfam" id="PF00743">
    <property type="entry name" value="FMO-like"/>
    <property type="match status" value="1"/>
</dbReference>
<dbReference type="InterPro" id="IPR020946">
    <property type="entry name" value="Flavin_mOase-like"/>
</dbReference>
<dbReference type="EMBL" id="MU001636">
    <property type="protein sequence ID" value="KAF2482206.1"/>
    <property type="molecule type" value="Genomic_DNA"/>
</dbReference>
<evidence type="ECO:0000256" key="1">
    <source>
        <dbReference type="ARBA" id="ARBA00022630"/>
    </source>
</evidence>
<evidence type="ECO:0000256" key="3">
    <source>
        <dbReference type="ARBA" id="ARBA00022857"/>
    </source>
</evidence>
<evidence type="ECO:0000256" key="4">
    <source>
        <dbReference type="ARBA" id="ARBA00023002"/>
    </source>
</evidence>
<dbReference type="GO" id="GO:0004499">
    <property type="term" value="F:N,N-dimethylaniline monooxygenase activity"/>
    <property type="evidence" value="ECO:0007669"/>
    <property type="project" value="InterPro"/>
</dbReference>
<feature type="region of interest" description="Disordered" evidence="5">
    <location>
        <begin position="205"/>
        <end position="225"/>
    </location>
</feature>
<dbReference type="PANTHER" id="PTHR43098:SF5">
    <property type="entry name" value="DUAL-FUNCTIONAL MONOOXYGENASE_METHYLTRANSFERASE PSOF"/>
    <property type="match status" value="1"/>
</dbReference>
<dbReference type="OrthoDB" id="66881at2759"/>
<keyword evidence="1" id="KW-0285">Flavoprotein</keyword>
<dbReference type="RefSeq" id="XP_033588776.1">
    <property type="nucleotide sequence ID" value="XM_033731187.1"/>
</dbReference>
<dbReference type="GO" id="GO:0050661">
    <property type="term" value="F:NADP binding"/>
    <property type="evidence" value="ECO:0007669"/>
    <property type="project" value="InterPro"/>
</dbReference>
<sequence length="556" mass="62846">MSQQTEFDAIVVGAGFGGIYQLYSLLKLGLSVRAIDAASDVGGTWYWNRYPGAMSDTNSFIYRYSWDKEDLLEYPWPEHYVKQPEVLKYLQHVVEKHDLRKYFLFNTEMRSADFDEDKNVWKIKTKDGTIYTARYVVTALGLLSKRNFPDYPGVHSFKGEMHHTGAFPREYDFRNKRVGVIGSGSTGVQVITALGKPGQVKQLTSFQRSPQYSVPSGDGPVSKEEREKFNQGYKDGSVYDQVFNSLVAFGFDESTIPTFSVSEEERQRIYQENWDKGNGFRFMFGTFCDITYDRAANDAACNFIKSKIKETVKDPEKARKLLPDEPYARRPLCDGGYYQTFNNDHVDVVHLKETPITEFNENGIRTSDGKQHDLDVIILATGFDAMDANYMRVSIKGRNRESLQDHWDKKNGPSTYIGMAVPDFPNWFMITGPMGAFANLPPVIDTQVEWITDAIKAQMERDNEKSVGAGGTAEGKKTIEASQAAEDGWLEGCYKLAAGTLFTEANSWIFGTNIPGKRYAKALTFFFGGLKTYRQIIDKEAQDGYPGFENRAPLAA</sequence>
<gene>
    <name evidence="6" type="ORF">BDY17DRAFT_251607</name>
</gene>
<dbReference type="InterPro" id="IPR036188">
    <property type="entry name" value="FAD/NAD-bd_sf"/>
</dbReference>
<protein>
    <submittedName>
        <fullName evidence="6">Monooxygenase</fullName>
    </submittedName>
</protein>
<keyword evidence="4" id="KW-0560">Oxidoreductase</keyword>